<dbReference type="Pfam" id="PF11166">
    <property type="entry name" value="DUF2951"/>
    <property type="match status" value="1"/>
</dbReference>
<organism evidence="2 3">
    <name type="scientific">Methanobrevibacter arboriphilus</name>
    <dbReference type="NCBI Taxonomy" id="39441"/>
    <lineage>
        <taxon>Archaea</taxon>
        <taxon>Methanobacteriati</taxon>
        <taxon>Methanobacteriota</taxon>
        <taxon>Methanomada group</taxon>
        <taxon>Methanobacteria</taxon>
        <taxon>Methanobacteriales</taxon>
        <taxon>Methanobacteriaceae</taxon>
        <taxon>Methanobrevibacter</taxon>
    </lineage>
</organism>
<comment type="caution">
    <text evidence="2">The sequence shown here is derived from an EMBL/GenBank/DDBJ whole genome shotgun (WGS) entry which is preliminary data.</text>
</comment>
<reference evidence="2" key="1">
    <citation type="submission" date="2020-10" db="EMBL/GenBank/DDBJ databases">
        <title>Dehalococcoides mccartyi of a TCE/Cr reducing biochatode.</title>
        <authorList>
            <person name="Matturro B."/>
        </authorList>
    </citation>
    <scope>NUCLEOTIDE SEQUENCE</scope>
    <source>
        <strain evidence="2">Bin4</strain>
    </source>
</reference>
<feature type="transmembrane region" description="Helical" evidence="1">
    <location>
        <begin position="29"/>
        <end position="56"/>
    </location>
</feature>
<accession>A0A843AMS8</accession>
<evidence type="ECO:0000313" key="2">
    <source>
        <dbReference type="EMBL" id="MBF4468130.1"/>
    </source>
</evidence>
<dbReference type="AlphaFoldDB" id="A0A843AMS8"/>
<keyword evidence="1" id="KW-0472">Membrane</keyword>
<keyword evidence="1" id="KW-0812">Transmembrane</keyword>
<keyword evidence="1" id="KW-1133">Transmembrane helix</keyword>
<dbReference type="InterPro" id="IPR021337">
    <property type="entry name" value="DUF2951"/>
</dbReference>
<protein>
    <submittedName>
        <fullName evidence="2">DUF2951 family protein</fullName>
    </submittedName>
</protein>
<evidence type="ECO:0000256" key="1">
    <source>
        <dbReference type="SAM" id="Phobius"/>
    </source>
</evidence>
<dbReference type="RefSeq" id="WP_278521859.1">
    <property type="nucleotide sequence ID" value="NZ_JADIIN010000017.1"/>
</dbReference>
<evidence type="ECO:0000313" key="3">
    <source>
        <dbReference type="Proteomes" id="UP000658733"/>
    </source>
</evidence>
<name>A0A843AMS8_METAZ</name>
<proteinExistence type="predicted"/>
<dbReference type="Proteomes" id="UP000658733">
    <property type="component" value="Unassembled WGS sequence"/>
</dbReference>
<gene>
    <name evidence="2" type="ORF">ISP01_01865</name>
</gene>
<sequence>MDDDIYYEANRQYEIEEEKKRIEAKNMGIFDIGMNIIGLIVCIFVAIVIGLLVILFL</sequence>
<dbReference type="EMBL" id="JADIIN010000017">
    <property type="protein sequence ID" value="MBF4468130.1"/>
    <property type="molecule type" value="Genomic_DNA"/>
</dbReference>